<dbReference type="OrthoDB" id="7876035at2"/>
<accession>A0A3B0MI28</accession>
<protein>
    <submittedName>
        <fullName evidence="2">Uncharacterized protein</fullName>
    </submittedName>
</protein>
<proteinExistence type="predicted"/>
<feature type="region of interest" description="Disordered" evidence="1">
    <location>
        <begin position="47"/>
        <end position="81"/>
    </location>
</feature>
<sequence length="81" mass="9182">MPFDPLTFWLQGSMVWASVFRQQQQAYMRMLCNMANAVPHETAADVAAEAESMRRSKPKTQPLHRRPRATKAALKTKPVPA</sequence>
<organism evidence="2 3">
    <name type="scientific">Roseinatronobacter ekhonensis</name>
    <dbReference type="NCBI Taxonomy" id="254356"/>
    <lineage>
        <taxon>Bacteria</taxon>
        <taxon>Pseudomonadati</taxon>
        <taxon>Pseudomonadota</taxon>
        <taxon>Alphaproteobacteria</taxon>
        <taxon>Rhodobacterales</taxon>
        <taxon>Paracoccaceae</taxon>
        <taxon>Roseinatronobacter</taxon>
    </lineage>
</organism>
<feature type="compositionally biased region" description="Basic residues" evidence="1">
    <location>
        <begin position="55"/>
        <end position="69"/>
    </location>
</feature>
<keyword evidence="3" id="KW-1185">Reference proteome</keyword>
<dbReference type="RefSeq" id="WP_121093076.1">
    <property type="nucleotide sequence ID" value="NZ_UIHC01000003.1"/>
</dbReference>
<name>A0A3B0MI28_9RHOB</name>
<reference evidence="3" key="1">
    <citation type="submission" date="2018-08" db="EMBL/GenBank/DDBJ databases">
        <authorList>
            <person name="Rodrigo-Torres L."/>
            <person name="Arahal R. D."/>
            <person name="Lucena T."/>
        </authorList>
    </citation>
    <scope>NUCLEOTIDE SEQUENCE [LARGE SCALE GENOMIC DNA]</scope>
    <source>
        <strain evidence="3">CECT 7235</strain>
    </source>
</reference>
<dbReference type="EMBL" id="UIHC01000003">
    <property type="protein sequence ID" value="SUZ30777.1"/>
    <property type="molecule type" value="Genomic_DNA"/>
</dbReference>
<dbReference type="Proteomes" id="UP000272908">
    <property type="component" value="Unassembled WGS sequence"/>
</dbReference>
<dbReference type="AlphaFoldDB" id="A0A3B0MI28"/>
<gene>
    <name evidence="2" type="ORF">ROE7235_00503</name>
</gene>
<evidence type="ECO:0000313" key="3">
    <source>
        <dbReference type="Proteomes" id="UP000272908"/>
    </source>
</evidence>
<evidence type="ECO:0000256" key="1">
    <source>
        <dbReference type="SAM" id="MobiDB-lite"/>
    </source>
</evidence>
<evidence type="ECO:0000313" key="2">
    <source>
        <dbReference type="EMBL" id="SUZ30777.1"/>
    </source>
</evidence>